<evidence type="ECO:0000313" key="4">
    <source>
        <dbReference type="Proteomes" id="UP000728032"/>
    </source>
</evidence>
<dbReference type="Pfam" id="PF13561">
    <property type="entry name" value="adh_short_C2"/>
    <property type="match status" value="5"/>
</dbReference>
<dbReference type="GO" id="GO:0006629">
    <property type="term" value="P:lipid metabolic process"/>
    <property type="evidence" value="ECO:0007669"/>
    <property type="project" value="UniProtKB-ARBA"/>
</dbReference>
<dbReference type="PRINTS" id="PR00080">
    <property type="entry name" value="SDRFAMILY"/>
</dbReference>
<sequence length="1289" mass="139635">MDALAKKCAKYAPLGRIAFPIDIAKGVVFLASSDAQFITGHNLVIDGGLKDSRNFTGKVVLVTGSSNRIGEQTVKLFSALGASVVVTGRREAEVQQAVKEVQEVSPTKLEPLGVVADLTKDADIERLFNETIKKFNRLDVLVNNAGLYLKANATDKDFLDILDQQQRVDVKASLQLIRLSVPYLQKTNGSIINVGSDFAERPQRQLSAYDMAKTSLTMVSNVLAIELGPQGIRVNTISPGIVDDKEFLIKKCAKYTPLGRIGQPIDIAKGVVFLASSDAQFITDYEEVKNSRNFTGKVVLVTGSSSGIGEGIVKLFAILGANVVVTARKEADVHRVAQEVQQLSPYKLKPLEVVADVTKTEDLERLVNETIKTFGKLDVLVNNAGIGSMTKIDDKDLMSKWDQIFNVDLRAVVQLIHLSVPYLKETNGTIINTSSDVGLIPINVMLAYSSAKAALDMTTKVLALELGLHGIRVNAINPGYTETNSGVLPKDMIEIIEKHTPLRRIGQPLDIAKGVVFLASNYEEVKNSRNYTGKVVLVTGSSSGIGEGIVKLFSILGANVVVTGRKEADVHKVAQEIETLSPYKIKPLEVVADLTKSEDITKLVDQTIKRFGKLDVLVNNAGIGLGTRIGDKKLLEAWDQVFGVDVRAVVEVIHTALPYLEKTNGTIIDTSSVAGTIPIIGSLAYNSAKAALNMLAKVLALELGPKGIRVNTISPGYTEVDSHFLPPDYKKIIEKQTPLRRIGQPLDMAKAIAFLASSDAQFITDYEDVKNSRNFTGKVVLVTGSSSGIGEGIAKLFAILGANVVVTARKEADVHKVAQELEQLSPYKIKPLEVVADVTKSEDITKLVDQTIKRFGKLDVLVNNAGGVDQTIKRFGKLDVLVNNAGGGVSTRIEDKNLLEAWDQVFGLDLRAVVELIHTALPYLEKTNGTIIDTSSIAGTAPMIGMLAYNSAKAGLNMLAKVLALELGPKGIRVNTLSPGYTEVDSRSMPIEQKKLIEKQTPLKRIGQPLDMAKAVAFLASSDAQFITDYEDVKNSRNFTGKVVLVTGSSSGIGEGIVKLFSILGAHVVVTGRKADEVHKVAQEVQELSPNKLKPLEVIGDLTKTEDMTRLLDETIKTFGKLDVLVNNAGIYYETNITDKDLLTKWDQMFNINLRAVVQLIHQSVPYLEETNGTVIDMSSIEATRPMLNYLAYDSAYAATDMLVKVIAMELGPKGIRINAIKPGFVMHPNITVPKDKVDQLKRETPLGRPGAPLDIAKGVAFLASTDAQFITGVTLVIDGGLVFNITPF</sequence>
<evidence type="ECO:0000313" key="3">
    <source>
        <dbReference type="EMBL" id="CAD7649733.1"/>
    </source>
</evidence>
<dbReference type="InterPro" id="IPR057326">
    <property type="entry name" value="KR_dom"/>
</dbReference>
<evidence type="ECO:0000256" key="1">
    <source>
        <dbReference type="ARBA" id="ARBA00023002"/>
    </source>
</evidence>
<dbReference type="InterPro" id="IPR036291">
    <property type="entry name" value="NAD(P)-bd_dom_sf"/>
</dbReference>
<dbReference type="SUPFAM" id="SSF51735">
    <property type="entry name" value="NAD(P)-binding Rossmann-fold domains"/>
    <property type="match status" value="7"/>
</dbReference>
<dbReference type="PRINTS" id="PR00081">
    <property type="entry name" value="GDHRDH"/>
</dbReference>
<protein>
    <recommendedName>
        <fullName evidence="2">Ketoreductase domain-containing protein</fullName>
    </recommendedName>
</protein>
<dbReference type="EMBL" id="CAJPVJ010003791">
    <property type="protein sequence ID" value="CAG2167945.1"/>
    <property type="molecule type" value="Genomic_DNA"/>
</dbReference>
<dbReference type="SMART" id="SM00822">
    <property type="entry name" value="PKS_KR"/>
    <property type="match status" value="1"/>
</dbReference>
<dbReference type="CDD" id="cd05233">
    <property type="entry name" value="SDR_c"/>
    <property type="match status" value="1"/>
</dbReference>
<gene>
    <name evidence="3" type="ORF">ONB1V03_LOCUS7439</name>
</gene>
<dbReference type="Proteomes" id="UP000728032">
    <property type="component" value="Unassembled WGS sequence"/>
</dbReference>
<dbReference type="OrthoDB" id="1669814at2759"/>
<dbReference type="PANTHER" id="PTHR43975">
    <property type="entry name" value="ZGC:101858"/>
    <property type="match status" value="1"/>
</dbReference>
<dbReference type="FunFam" id="3.40.50.720:FF:000084">
    <property type="entry name" value="Short-chain dehydrogenase reductase"/>
    <property type="match status" value="5"/>
</dbReference>
<proteinExistence type="predicted"/>
<dbReference type="Pfam" id="PF00106">
    <property type="entry name" value="adh_short"/>
    <property type="match status" value="2"/>
</dbReference>
<dbReference type="PANTHER" id="PTHR43975:SF2">
    <property type="entry name" value="EG:BACR7A4.14 PROTEIN-RELATED"/>
    <property type="match status" value="1"/>
</dbReference>
<accession>A0A7R9LXV6</accession>
<evidence type="ECO:0000259" key="2">
    <source>
        <dbReference type="SMART" id="SM00822"/>
    </source>
</evidence>
<reference evidence="3" key="1">
    <citation type="submission" date="2020-11" db="EMBL/GenBank/DDBJ databases">
        <authorList>
            <person name="Tran Van P."/>
        </authorList>
    </citation>
    <scope>NUCLEOTIDE SEQUENCE</scope>
</reference>
<dbReference type="PROSITE" id="PS00061">
    <property type="entry name" value="ADH_SHORT"/>
    <property type="match status" value="2"/>
</dbReference>
<dbReference type="GO" id="GO:0016491">
    <property type="term" value="F:oxidoreductase activity"/>
    <property type="evidence" value="ECO:0007669"/>
    <property type="project" value="UniProtKB-KW"/>
</dbReference>
<dbReference type="Gene3D" id="3.40.50.720">
    <property type="entry name" value="NAD(P)-binding Rossmann-like Domain"/>
    <property type="match status" value="7"/>
</dbReference>
<dbReference type="InterPro" id="IPR002347">
    <property type="entry name" value="SDR_fam"/>
</dbReference>
<feature type="domain" description="Ketoreductase" evidence="2">
    <location>
        <begin position="534"/>
        <end position="748"/>
    </location>
</feature>
<name>A0A7R9LXV6_9ACAR</name>
<keyword evidence="1" id="KW-0560">Oxidoreductase</keyword>
<keyword evidence="4" id="KW-1185">Reference proteome</keyword>
<dbReference type="InterPro" id="IPR020904">
    <property type="entry name" value="Sc_DH/Rdtase_CS"/>
</dbReference>
<organism evidence="3">
    <name type="scientific">Oppiella nova</name>
    <dbReference type="NCBI Taxonomy" id="334625"/>
    <lineage>
        <taxon>Eukaryota</taxon>
        <taxon>Metazoa</taxon>
        <taxon>Ecdysozoa</taxon>
        <taxon>Arthropoda</taxon>
        <taxon>Chelicerata</taxon>
        <taxon>Arachnida</taxon>
        <taxon>Acari</taxon>
        <taxon>Acariformes</taxon>
        <taxon>Sarcoptiformes</taxon>
        <taxon>Oribatida</taxon>
        <taxon>Brachypylina</taxon>
        <taxon>Oppioidea</taxon>
        <taxon>Oppiidae</taxon>
        <taxon>Oppiella</taxon>
    </lineage>
</organism>
<dbReference type="EMBL" id="OC918616">
    <property type="protein sequence ID" value="CAD7649733.1"/>
    <property type="molecule type" value="Genomic_DNA"/>
</dbReference>